<dbReference type="PANTHER" id="PTHR30344">
    <property type="entry name" value="6-PHOSPHOGLUCONOLACTONASE-RELATED"/>
    <property type="match status" value="1"/>
</dbReference>
<keyword evidence="2" id="KW-0119">Carbohydrate metabolism</keyword>
<gene>
    <name evidence="4" type="ORF">JZX89_15120</name>
</gene>
<keyword evidence="3" id="KW-0732">Signal</keyword>
<evidence type="ECO:0000256" key="2">
    <source>
        <dbReference type="ARBA" id="ARBA00022526"/>
    </source>
</evidence>
<feature type="chain" id="PRO_5046346231" evidence="3">
    <location>
        <begin position="27"/>
        <end position="392"/>
    </location>
</feature>
<accession>A0ABS3EJE1</accession>
<dbReference type="Proteomes" id="UP000664699">
    <property type="component" value="Unassembled WGS sequence"/>
</dbReference>
<dbReference type="RefSeq" id="WP_207134549.1">
    <property type="nucleotide sequence ID" value="NZ_JAFLNA010000007.1"/>
</dbReference>
<dbReference type="EMBL" id="JAFLNA010000007">
    <property type="protein sequence ID" value="MBO0132069.1"/>
    <property type="molecule type" value="Genomic_DNA"/>
</dbReference>
<proteinExistence type="inferred from homology"/>
<reference evidence="4 5" key="1">
    <citation type="submission" date="2021-03" db="EMBL/GenBank/DDBJ databases">
        <title>Whole genome sequence of Agrobacterium sp. strain Rnr.</title>
        <authorList>
            <person name="Mafakheri H."/>
            <person name="Taghavi S.M."/>
            <person name="Nemanja K."/>
            <person name="Osdaghi E."/>
        </authorList>
    </citation>
    <scope>NUCLEOTIDE SEQUENCE [LARGE SCALE GENOMIC DNA]</scope>
    <source>
        <strain evidence="4 5">Rnr</strain>
    </source>
</reference>
<dbReference type="SUPFAM" id="SSF50974">
    <property type="entry name" value="Nitrous oxide reductase, N-terminal domain"/>
    <property type="match status" value="1"/>
</dbReference>
<sequence length="392" mass="41132">MQKVMLIAAACLAFAGAMFTTTTLFAKTMVYVSAATDGQINTYSMNEETGALTPEANVKAGASVMPMTVSPDGKHLYAVVRSQPYRVLSYEIDPKTGGLTEKATAALPDSMPYVSVEKLGRLLFFTSYGGNKIASLPVGADGLVKDGAKQVILTGRNAHSIVSDKTGKYVFASNLGSDVILQYILNAETGLLEPNSPASVATGAGQGPRHIIVSPDNKSVYVITELSGEVIHYALEANGTLTEKGVVAILPPDAGLEKGVAPPVPPAFNAPSKPVTAPAAVAAAPPAKIWAADIGITPDGRFLYASERSTSTIAIFTVSLKTGALTRVGSIETEKQPRGFRIDPTGRFLIASGEKSEQLSVYGIDQKDGSLKNVGRYRVGKGANWVEIVRSP</sequence>
<evidence type="ECO:0000256" key="1">
    <source>
        <dbReference type="ARBA" id="ARBA00005564"/>
    </source>
</evidence>
<evidence type="ECO:0000313" key="4">
    <source>
        <dbReference type="EMBL" id="MBO0132069.1"/>
    </source>
</evidence>
<dbReference type="InterPro" id="IPR050282">
    <property type="entry name" value="Cycloisomerase_2"/>
</dbReference>
<comment type="similarity">
    <text evidence="1">Belongs to the cycloisomerase 2 family.</text>
</comment>
<feature type="signal peptide" evidence="3">
    <location>
        <begin position="1"/>
        <end position="26"/>
    </location>
</feature>
<keyword evidence="2" id="KW-0313">Glucose metabolism</keyword>
<dbReference type="Pfam" id="PF10282">
    <property type="entry name" value="Lactonase"/>
    <property type="match status" value="1"/>
</dbReference>
<dbReference type="InterPro" id="IPR015943">
    <property type="entry name" value="WD40/YVTN_repeat-like_dom_sf"/>
</dbReference>
<keyword evidence="5" id="KW-1185">Reference proteome</keyword>
<organism evidence="4 5">
    <name type="scientific">Agrobacterium burrii</name>
    <dbReference type="NCBI Taxonomy" id="2815339"/>
    <lineage>
        <taxon>Bacteria</taxon>
        <taxon>Pseudomonadati</taxon>
        <taxon>Pseudomonadota</taxon>
        <taxon>Alphaproteobacteria</taxon>
        <taxon>Hyphomicrobiales</taxon>
        <taxon>Rhizobiaceae</taxon>
        <taxon>Rhizobium/Agrobacterium group</taxon>
        <taxon>Agrobacterium</taxon>
        <taxon>Agrobacterium tumefaciens complex</taxon>
    </lineage>
</organism>
<evidence type="ECO:0000256" key="3">
    <source>
        <dbReference type="SAM" id="SignalP"/>
    </source>
</evidence>
<dbReference type="InterPro" id="IPR019405">
    <property type="entry name" value="Lactonase_7-beta_prop"/>
</dbReference>
<dbReference type="InterPro" id="IPR011045">
    <property type="entry name" value="N2O_reductase_N"/>
</dbReference>
<name>A0ABS3EJE1_9HYPH</name>
<comment type="caution">
    <text evidence="4">The sequence shown here is derived from an EMBL/GenBank/DDBJ whole genome shotgun (WGS) entry which is preliminary data.</text>
</comment>
<dbReference type="Gene3D" id="2.130.10.10">
    <property type="entry name" value="YVTN repeat-like/Quinoprotein amine dehydrogenase"/>
    <property type="match status" value="1"/>
</dbReference>
<evidence type="ECO:0000313" key="5">
    <source>
        <dbReference type="Proteomes" id="UP000664699"/>
    </source>
</evidence>
<protein>
    <submittedName>
        <fullName evidence="4">Beta-propeller fold lactonase family protein</fullName>
    </submittedName>
</protein>
<dbReference type="PANTHER" id="PTHR30344:SF1">
    <property type="entry name" value="6-PHOSPHOGLUCONOLACTONASE"/>
    <property type="match status" value="1"/>
</dbReference>